<dbReference type="RefSeq" id="WP_064347271.1">
    <property type="nucleotide sequence ID" value="NZ_KQ956859.1"/>
</dbReference>
<evidence type="ECO:0000313" key="4">
    <source>
        <dbReference type="Proteomes" id="UP000070687"/>
    </source>
</evidence>
<dbReference type="SUPFAM" id="SSF143011">
    <property type="entry name" value="RelE-like"/>
    <property type="match status" value="1"/>
</dbReference>
<dbReference type="PIRSF" id="PIRSF006156">
    <property type="entry name" value="YafQ"/>
    <property type="match status" value="1"/>
</dbReference>
<name>A0A133NVR8_GARVA</name>
<evidence type="ECO:0000256" key="2">
    <source>
        <dbReference type="PIRSR" id="PIRSR006156-1"/>
    </source>
</evidence>
<dbReference type="OrthoDB" id="7030467at2"/>
<dbReference type="InterPro" id="IPR007712">
    <property type="entry name" value="RelE/ParE_toxin"/>
</dbReference>
<dbReference type="NCBIfam" id="TIGR02385">
    <property type="entry name" value="RelE_StbE"/>
    <property type="match status" value="1"/>
</dbReference>
<keyword evidence="1" id="KW-1277">Toxin-antitoxin system</keyword>
<protein>
    <submittedName>
        <fullName evidence="3">Addiction module toxin, RelE/StbE family</fullName>
    </submittedName>
</protein>
<dbReference type="GO" id="GO:0006402">
    <property type="term" value="P:mRNA catabolic process"/>
    <property type="evidence" value="ECO:0007669"/>
    <property type="project" value="TreeGrafter"/>
</dbReference>
<feature type="active site" description="Proton donor" evidence="2">
    <location>
        <position position="87"/>
    </location>
</feature>
<dbReference type="Gene3D" id="3.30.2310.20">
    <property type="entry name" value="RelE-like"/>
    <property type="match status" value="1"/>
</dbReference>
<evidence type="ECO:0000256" key="1">
    <source>
        <dbReference type="ARBA" id="ARBA00022649"/>
    </source>
</evidence>
<evidence type="ECO:0000313" key="3">
    <source>
        <dbReference type="EMBL" id="KXA20382.1"/>
    </source>
</evidence>
<sequence length="93" mass="10906">MSLKVVLLNSFKRDLKRIKKRGYDIKLLDSVVRMIASQEKLAERYCDHALTGNYLGFRECHVKSDWLLIYRIDNDDVVLVLSRTGTHSDMFNE</sequence>
<dbReference type="PANTHER" id="PTHR40588:SF1">
    <property type="entry name" value="MRNA INTERFERASE TOXIN YAFQ"/>
    <property type="match status" value="1"/>
</dbReference>
<dbReference type="GO" id="GO:0004521">
    <property type="term" value="F:RNA endonuclease activity"/>
    <property type="evidence" value="ECO:0007669"/>
    <property type="project" value="TreeGrafter"/>
</dbReference>
<dbReference type="GO" id="GO:0006415">
    <property type="term" value="P:translational termination"/>
    <property type="evidence" value="ECO:0007669"/>
    <property type="project" value="TreeGrafter"/>
</dbReference>
<gene>
    <name evidence="3" type="ORF">HMPREF3208_00812</name>
</gene>
<reference evidence="3 4" key="1">
    <citation type="submission" date="2016-01" db="EMBL/GenBank/DDBJ databases">
        <authorList>
            <person name="Oliw E.H."/>
        </authorList>
    </citation>
    <scope>NUCLEOTIDE SEQUENCE [LARGE SCALE GENOMIC DNA]</scope>
    <source>
        <strain evidence="3 4">PSS_7772B</strain>
    </source>
</reference>
<accession>A0A133NVR8</accession>
<comment type="caution">
    <text evidence="3">The sequence shown here is derived from an EMBL/GenBank/DDBJ whole genome shotgun (WGS) entry which is preliminary data.</text>
</comment>
<dbReference type="InterPro" id="IPR004386">
    <property type="entry name" value="Toxin_YafQ-like"/>
</dbReference>
<dbReference type="EMBL" id="LRQB01000048">
    <property type="protein sequence ID" value="KXA20382.1"/>
    <property type="molecule type" value="Genomic_DNA"/>
</dbReference>
<dbReference type="Pfam" id="PF15738">
    <property type="entry name" value="YafQ_toxin"/>
    <property type="match status" value="1"/>
</dbReference>
<organism evidence="3 4">
    <name type="scientific">Gardnerella vaginalis</name>
    <dbReference type="NCBI Taxonomy" id="2702"/>
    <lineage>
        <taxon>Bacteria</taxon>
        <taxon>Bacillati</taxon>
        <taxon>Actinomycetota</taxon>
        <taxon>Actinomycetes</taxon>
        <taxon>Bifidobacteriales</taxon>
        <taxon>Bifidobacteriaceae</taxon>
        <taxon>Gardnerella</taxon>
    </lineage>
</organism>
<dbReference type="AlphaFoldDB" id="A0A133NVR8"/>
<proteinExistence type="predicted"/>
<dbReference type="InterPro" id="IPR035093">
    <property type="entry name" value="RelE/ParE_toxin_dom_sf"/>
</dbReference>
<dbReference type="Proteomes" id="UP000070687">
    <property type="component" value="Unassembled WGS sequence"/>
</dbReference>
<dbReference type="PANTHER" id="PTHR40588">
    <property type="entry name" value="MRNA INTERFERASE TOXIN YAFQ"/>
    <property type="match status" value="1"/>
</dbReference>
<dbReference type="PATRIC" id="fig|2702.100.peg.792"/>